<dbReference type="Gene3D" id="3.90.550.10">
    <property type="entry name" value="Spore Coat Polysaccharide Biosynthesis Protein SpsA, Chain A"/>
    <property type="match status" value="1"/>
</dbReference>
<dbReference type="PANTHER" id="PTHR22916">
    <property type="entry name" value="GLYCOSYLTRANSFERASE"/>
    <property type="match status" value="1"/>
</dbReference>
<evidence type="ECO:0000259" key="1">
    <source>
        <dbReference type="Pfam" id="PF00535"/>
    </source>
</evidence>
<dbReference type="GO" id="GO:0016758">
    <property type="term" value="F:hexosyltransferase activity"/>
    <property type="evidence" value="ECO:0007669"/>
    <property type="project" value="UniProtKB-ARBA"/>
</dbReference>
<reference evidence="2" key="1">
    <citation type="journal article" date="2011" name="Environ. Microbiol.">
        <title>Genomic insights into the metabolic potential of the polycyclic aromatic hydrocarbon degrading sulfate-reducing Deltaproteobacterium N47.</title>
        <authorList>
            <person name="Bergmann F."/>
            <person name="Selesi D."/>
            <person name="Weinmaier T."/>
            <person name="Tischler P."/>
            <person name="Rattei T."/>
            <person name="Meckenstock R.U."/>
        </authorList>
    </citation>
    <scope>NUCLEOTIDE SEQUENCE</scope>
</reference>
<accession>E1YI55</accession>
<dbReference type="AlphaFoldDB" id="E1YI55"/>
<dbReference type="InterPro" id="IPR001173">
    <property type="entry name" value="Glyco_trans_2-like"/>
</dbReference>
<gene>
    <name evidence="2" type="ORF">N47_D31330</name>
</gene>
<evidence type="ECO:0000313" key="2">
    <source>
        <dbReference type="EMBL" id="CBX30324.1"/>
    </source>
</evidence>
<organism evidence="2">
    <name type="scientific">uncultured Desulfobacterium sp</name>
    <dbReference type="NCBI Taxonomy" id="201089"/>
    <lineage>
        <taxon>Bacteria</taxon>
        <taxon>Pseudomonadati</taxon>
        <taxon>Thermodesulfobacteriota</taxon>
        <taxon>Desulfobacteria</taxon>
        <taxon>Desulfobacterales</taxon>
        <taxon>Desulfobacteriaceae</taxon>
        <taxon>Desulfobacterium</taxon>
        <taxon>environmental samples</taxon>
    </lineage>
</organism>
<name>E1YI55_9BACT</name>
<dbReference type="PANTHER" id="PTHR22916:SF3">
    <property type="entry name" value="UDP-GLCNAC:BETAGAL BETA-1,3-N-ACETYLGLUCOSAMINYLTRANSFERASE-LIKE PROTEIN 1"/>
    <property type="match status" value="1"/>
</dbReference>
<dbReference type="Pfam" id="PF00535">
    <property type="entry name" value="Glycos_transf_2"/>
    <property type="match status" value="1"/>
</dbReference>
<dbReference type="SUPFAM" id="SSF53448">
    <property type="entry name" value="Nucleotide-diphospho-sugar transferases"/>
    <property type="match status" value="1"/>
</dbReference>
<dbReference type="EMBL" id="FR695874">
    <property type="protein sequence ID" value="CBX30324.1"/>
    <property type="molecule type" value="Genomic_DNA"/>
</dbReference>
<protein>
    <recommendedName>
        <fullName evidence="1">Glycosyltransferase 2-like domain-containing protein</fullName>
    </recommendedName>
</protein>
<feature type="domain" description="Glycosyltransferase 2-like" evidence="1">
    <location>
        <begin position="30"/>
        <end position="172"/>
    </location>
</feature>
<dbReference type="CAZy" id="GT2">
    <property type="family name" value="Glycosyltransferase Family 2"/>
</dbReference>
<sequence length="328" mass="37866">MSNMKEQPTSENVFRKDLIEQTSEDEPLVSIIVPAHNHAEYVSDCISSILDQDYANIDLIVINDGSTDDTGKIIEALLKKHPFGFRYITKANKGLIKALNQGIKLAHGEYICEIASDDMLLPGSIKKRVEYLRRHPGIDVVFADAYIIDNNIKTNIRLRVKKKSYSSSEHSVKDLIEGRAKIFFPSGMFRKSIFQKLDGFDEDFQYSEDVTIWYQLALYAQIAYLDEPVMYYRKHSGNTSISPAFKIEIRREKIMALEKLLMHDVKIYEKTIKRYLCSEYIKFIKLSLKTPIDITELKDAFRKALKTRNYIAKLFYYSLLSKIKGKAA</sequence>
<dbReference type="InterPro" id="IPR029044">
    <property type="entry name" value="Nucleotide-diphossugar_trans"/>
</dbReference>
<proteinExistence type="predicted"/>